<evidence type="ECO:0000256" key="3">
    <source>
        <dbReference type="ARBA" id="ARBA00022692"/>
    </source>
</evidence>
<comment type="similarity">
    <text evidence="2">Belongs to the UPF0014 family.</text>
</comment>
<gene>
    <name evidence="7" type="ORF">SAMN04487965_1599</name>
</gene>
<feature type="transmembrane region" description="Helical" evidence="6">
    <location>
        <begin position="130"/>
        <end position="148"/>
    </location>
</feature>
<dbReference type="AlphaFoldDB" id="A0A1M4ZPM4"/>
<dbReference type="InterPro" id="IPR005226">
    <property type="entry name" value="UPF0014_fam"/>
</dbReference>
<evidence type="ECO:0000256" key="6">
    <source>
        <dbReference type="SAM" id="Phobius"/>
    </source>
</evidence>
<dbReference type="STRING" id="494016.SAMN04487965_1599"/>
<feature type="transmembrane region" description="Helical" evidence="6">
    <location>
        <begin position="191"/>
        <end position="213"/>
    </location>
</feature>
<keyword evidence="5 6" id="KW-0472">Membrane</keyword>
<dbReference type="GO" id="GO:0005886">
    <property type="term" value="C:plasma membrane"/>
    <property type="evidence" value="ECO:0007669"/>
    <property type="project" value="TreeGrafter"/>
</dbReference>
<keyword evidence="4 6" id="KW-1133">Transmembrane helix</keyword>
<dbReference type="EMBL" id="FQVA01000001">
    <property type="protein sequence ID" value="SHF19506.1"/>
    <property type="molecule type" value="Genomic_DNA"/>
</dbReference>
<keyword evidence="8" id="KW-1185">Reference proteome</keyword>
<feature type="transmembrane region" description="Helical" evidence="6">
    <location>
        <begin position="63"/>
        <end position="81"/>
    </location>
</feature>
<keyword evidence="3 6" id="KW-0812">Transmembrane</keyword>
<evidence type="ECO:0000256" key="4">
    <source>
        <dbReference type="ARBA" id="ARBA00022989"/>
    </source>
</evidence>
<dbReference type="Pfam" id="PF03649">
    <property type="entry name" value="UPF0014"/>
    <property type="match status" value="1"/>
</dbReference>
<evidence type="ECO:0000256" key="2">
    <source>
        <dbReference type="ARBA" id="ARBA00005268"/>
    </source>
</evidence>
<dbReference type="Proteomes" id="UP000184170">
    <property type="component" value="Unassembled WGS sequence"/>
</dbReference>
<name>A0A1M4ZPM4_9GAMM</name>
<feature type="transmembrane region" description="Helical" evidence="6">
    <location>
        <begin position="225"/>
        <end position="246"/>
    </location>
</feature>
<dbReference type="PANTHER" id="PTHR30028">
    <property type="entry name" value="UPF0014 INNER MEMBRANE PROTEIN YBBM-RELATED"/>
    <property type="match status" value="1"/>
</dbReference>
<proteinExistence type="inferred from homology"/>
<organism evidence="7 8">
    <name type="scientific">Microbulbifer donghaiensis</name>
    <dbReference type="NCBI Taxonomy" id="494016"/>
    <lineage>
        <taxon>Bacteria</taxon>
        <taxon>Pseudomonadati</taxon>
        <taxon>Pseudomonadota</taxon>
        <taxon>Gammaproteobacteria</taxon>
        <taxon>Cellvibrionales</taxon>
        <taxon>Microbulbiferaceae</taxon>
        <taxon>Microbulbifer</taxon>
    </lineage>
</organism>
<evidence type="ECO:0000313" key="8">
    <source>
        <dbReference type="Proteomes" id="UP000184170"/>
    </source>
</evidence>
<evidence type="ECO:0000256" key="5">
    <source>
        <dbReference type="ARBA" id="ARBA00023136"/>
    </source>
</evidence>
<dbReference type="PANTHER" id="PTHR30028:SF0">
    <property type="entry name" value="PROTEIN ALUMINUM SENSITIVE 3"/>
    <property type="match status" value="1"/>
</dbReference>
<feature type="transmembrane region" description="Helical" evidence="6">
    <location>
        <begin position="6"/>
        <end position="24"/>
    </location>
</feature>
<dbReference type="RefSeq" id="WP_073273416.1">
    <property type="nucleotide sequence ID" value="NZ_FQVA01000001.1"/>
</dbReference>
<reference evidence="8" key="1">
    <citation type="submission" date="2016-11" db="EMBL/GenBank/DDBJ databases">
        <authorList>
            <person name="Varghese N."/>
            <person name="Submissions S."/>
        </authorList>
    </citation>
    <scope>NUCLEOTIDE SEQUENCE [LARGE SCALE GENOMIC DNA]</scope>
    <source>
        <strain evidence="8">CGMCC 1.7063</strain>
    </source>
</reference>
<accession>A0A1M4ZPM4</accession>
<sequence length="268" mass="28732">MNVIELSWWQLGLAATLVLALAACTQLARLGLGKSLLVAAARTAIQLTLVGLVLETLFSVGSLPWVALMGVAMLLLAGREVMARQQHRLRGGWSFTIGTAAMFVSAFSVTVLTLTTIIGPTPWYTPQYAIPLLGMLLGNTMTGVALALDRLTEGVWRQRQLVENRLMLGQTWVEACGDIRRDAMRSGLMPIINAMAAAGIVSLPGMMTGQILSGTAPALAVKYQILIMFTIAAGTGFGTFVAVSVASRRLFDRRERLRLDRLTGSAGD</sequence>
<comment type="subcellular location">
    <subcellularLocation>
        <location evidence="1">Membrane</location>
        <topology evidence="1">Multi-pass membrane protein</topology>
    </subcellularLocation>
</comment>
<evidence type="ECO:0000313" key="7">
    <source>
        <dbReference type="EMBL" id="SHF19506.1"/>
    </source>
</evidence>
<feature type="transmembrane region" description="Helical" evidence="6">
    <location>
        <begin position="93"/>
        <end position="118"/>
    </location>
</feature>
<dbReference type="OrthoDB" id="9791807at2"/>
<protein>
    <submittedName>
        <fullName evidence="7">Putative ABC transport system permease protein</fullName>
    </submittedName>
</protein>
<evidence type="ECO:0000256" key="1">
    <source>
        <dbReference type="ARBA" id="ARBA00004141"/>
    </source>
</evidence>